<evidence type="ECO:0000256" key="2">
    <source>
        <dbReference type="ARBA" id="ARBA00016807"/>
    </source>
</evidence>
<evidence type="ECO:0000256" key="4">
    <source>
        <dbReference type="ARBA" id="ARBA00023163"/>
    </source>
</evidence>
<dbReference type="Proteomes" id="UP001516400">
    <property type="component" value="Unassembled WGS sequence"/>
</dbReference>
<evidence type="ECO:0000256" key="5">
    <source>
        <dbReference type="ARBA" id="ARBA00025466"/>
    </source>
</evidence>
<feature type="domain" description="Myb/SANT-like DNA-binding" evidence="7">
    <location>
        <begin position="2"/>
        <end position="40"/>
    </location>
</feature>
<evidence type="ECO:0000256" key="3">
    <source>
        <dbReference type="ARBA" id="ARBA00023015"/>
    </source>
</evidence>
<dbReference type="AlphaFoldDB" id="A0ABD2N4X7"/>
<evidence type="ECO:0000259" key="7">
    <source>
        <dbReference type="Pfam" id="PF13873"/>
    </source>
</evidence>
<protein>
    <recommendedName>
        <fullName evidence="2">Regulatory protein zeste</fullName>
    </recommendedName>
</protein>
<organism evidence="8 9">
    <name type="scientific">Cryptolaemus montrouzieri</name>
    <dbReference type="NCBI Taxonomy" id="559131"/>
    <lineage>
        <taxon>Eukaryota</taxon>
        <taxon>Metazoa</taxon>
        <taxon>Ecdysozoa</taxon>
        <taxon>Arthropoda</taxon>
        <taxon>Hexapoda</taxon>
        <taxon>Insecta</taxon>
        <taxon>Pterygota</taxon>
        <taxon>Neoptera</taxon>
        <taxon>Endopterygota</taxon>
        <taxon>Coleoptera</taxon>
        <taxon>Polyphaga</taxon>
        <taxon>Cucujiformia</taxon>
        <taxon>Coccinelloidea</taxon>
        <taxon>Coccinellidae</taxon>
        <taxon>Scymninae</taxon>
        <taxon>Scymnini</taxon>
        <taxon>Cryptolaemus</taxon>
    </lineage>
</organism>
<dbReference type="InterPro" id="IPR028002">
    <property type="entry name" value="Myb_DNA-bind_5"/>
</dbReference>
<evidence type="ECO:0000313" key="9">
    <source>
        <dbReference type="Proteomes" id="UP001516400"/>
    </source>
</evidence>
<comment type="subunit">
    <text evidence="1">Self-associates forming complexes of several hundred monomers.</text>
</comment>
<comment type="function">
    <text evidence="5">Involved in transvection phenomena (= synapsis-dependent gene expression), where the synaptic pairing of chromosomes carrying genes with which zeste interacts influences the expression of these genes. Zeste binds to DNA and stimulates transcription from a nearby promoter.</text>
</comment>
<feature type="region of interest" description="Disordered" evidence="6">
    <location>
        <begin position="39"/>
        <end position="58"/>
    </location>
</feature>
<dbReference type="Pfam" id="PF13873">
    <property type="entry name" value="Myb_DNA-bind_5"/>
    <property type="match status" value="1"/>
</dbReference>
<keyword evidence="3" id="KW-0805">Transcription regulation</keyword>
<dbReference type="EMBL" id="JABFTP020000062">
    <property type="protein sequence ID" value="KAL3273356.1"/>
    <property type="molecule type" value="Genomic_DNA"/>
</dbReference>
<evidence type="ECO:0000313" key="8">
    <source>
        <dbReference type="EMBL" id="KAL3273356.1"/>
    </source>
</evidence>
<evidence type="ECO:0000256" key="6">
    <source>
        <dbReference type="SAM" id="MobiDB-lite"/>
    </source>
</evidence>
<name>A0ABD2N4X7_9CUCU</name>
<accession>A0ABD2N4X7</accession>
<sequence length="86" mass="9731">MTWEKVAEEFNVRNYNGTREIPAMKSSFTNYKKKARKARCDSNNEDGGENSGGMPSDSTCQLVSILEEQSQSNAYIYDDGAFHHIM</sequence>
<keyword evidence="4" id="KW-0804">Transcription</keyword>
<keyword evidence="9" id="KW-1185">Reference proteome</keyword>
<gene>
    <name evidence="8" type="ORF">HHI36_014804</name>
</gene>
<reference evidence="8 9" key="1">
    <citation type="journal article" date="2021" name="BMC Biol.">
        <title>Horizontally acquired antibacterial genes associated with adaptive radiation of ladybird beetles.</title>
        <authorList>
            <person name="Li H.S."/>
            <person name="Tang X.F."/>
            <person name="Huang Y.H."/>
            <person name="Xu Z.Y."/>
            <person name="Chen M.L."/>
            <person name="Du X.Y."/>
            <person name="Qiu B.Y."/>
            <person name="Chen P.T."/>
            <person name="Zhang W."/>
            <person name="Slipinski A."/>
            <person name="Escalona H.E."/>
            <person name="Waterhouse R.M."/>
            <person name="Zwick A."/>
            <person name="Pang H."/>
        </authorList>
    </citation>
    <scope>NUCLEOTIDE SEQUENCE [LARGE SCALE GENOMIC DNA]</scope>
    <source>
        <strain evidence="8">SYSU2018</strain>
    </source>
</reference>
<proteinExistence type="predicted"/>
<comment type="caution">
    <text evidence="8">The sequence shown here is derived from an EMBL/GenBank/DDBJ whole genome shotgun (WGS) entry which is preliminary data.</text>
</comment>
<evidence type="ECO:0000256" key="1">
    <source>
        <dbReference type="ARBA" id="ARBA00011764"/>
    </source>
</evidence>